<dbReference type="InterPro" id="IPR016193">
    <property type="entry name" value="Cytidine_deaminase-like"/>
</dbReference>
<protein>
    <submittedName>
        <fullName evidence="7">Cytidine deaminase</fullName>
    </submittedName>
</protein>
<comment type="caution">
    <text evidence="7">The sequence shown here is derived from an EMBL/GenBank/DDBJ whole genome shotgun (WGS) entry which is preliminary data.</text>
</comment>
<dbReference type="PANTHER" id="PTHR11644:SF2">
    <property type="entry name" value="CYTIDINE DEAMINASE"/>
    <property type="match status" value="1"/>
</dbReference>
<feature type="domain" description="CMP/dCMP-type deaminase" evidence="6">
    <location>
        <begin position="44"/>
        <end position="163"/>
    </location>
</feature>
<dbReference type="InterPro" id="IPR050202">
    <property type="entry name" value="Cyt/Deoxycyt_deaminase"/>
</dbReference>
<dbReference type="FunCoup" id="A0A317ZK56">
    <property type="interactions" value="116"/>
</dbReference>
<keyword evidence="4" id="KW-0378">Hydrolase</keyword>
<dbReference type="Proteomes" id="UP000247099">
    <property type="component" value="Unassembled WGS sequence"/>
</dbReference>
<dbReference type="GO" id="GO:0008270">
    <property type="term" value="F:zinc ion binding"/>
    <property type="evidence" value="ECO:0007669"/>
    <property type="project" value="InterPro"/>
</dbReference>
<comment type="similarity">
    <text evidence="1">Belongs to the cytidine and deoxycytidylate deaminase family.</text>
</comment>
<evidence type="ECO:0000256" key="1">
    <source>
        <dbReference type="ARBA" id="ARBA00006576"/>
    </source>
</evidence>
<dbReference type="GO" id="GO:0055086">
    <property type="term" value="P:nucleobase-containing small molecule metabolic process"/>
    <property type="evidence" value="ECO:0007669"/>
    <property type="project" value="UniProtKB-ARBA"/>
</dbReference>
<dbReference type="PROSITE" id="PS51747">
    <property type="entry name" value="CYT_DCMP_DEAMINASES_2"/>
    <property type="match status" value="2"/>
</dbReference>
<sequence length="294" mass="31955">MAQDWIDAARSGMGLKIARKLDADILETLVRPQFTGYFEHKFCREEPAREKLITLAREFAVVPISGFQVGALAIGKSGNAYLGANMEFTGVPLHAGLHAEQSAVINAWMHGEPAVEALYVSEIPCGHCRQFLLELHAAEELPIRVRGVQKNLAELMPEPFGRRRAKGQGLLDSSPSEVVKIHPDDGNQTQRAINAASRSYAPYSKSPEGFIIETINGQHFAGRIAESFAFNPSVPAVTTALNQMNLSAQRKVSISSCTQARLATALTQSTAFSEALMRGICNVPVKSVLMESAH</sequence>
<evidence type="ECO:0000313" key="8">
    <source>
        <dbReference type="Proteomes" id="UP000247099"/>
    </source>
</evidence>
<evidence type="ECO:0000256" key="2">
    <source>
        <dbReference type="ARBA" id="ARBA00011738"/>
    </source>
</evidence>
<dbReference type="GO" id="GO:0005829">
    <property type="term" value="C:cytosol"/>
    <property type="evidence" value="ECO:0007669"/>
    <property type="project" value="TreeGrafter"/>
</dbReference>
<dbReference type="SUPFAM" id="SSF53927">
    <property type="entry name" value="Cytidine deaminase-like"/>
    <property type="match status" value="2"/>
</dbReference>
<dbReference type="PROSITE" id="PS00903">
    <property type="entry name" value="CYT_DCMP_DEAMINASES_1"/>
    <property type="match status" value="1"/>
</dbReference>
<dbReference type="GO" id="GO:0042802">
    <property type="term" value="F:identical protein binding"/>
    <property type="evidence" value="ECO:0007669"/>
    <property type="project" value="UniProtKB-ARBA"/>
</dbReference>
<dbReference type="AlphaFoldDB" id="A0A317ZK56"/>
<accession>A0A317ZK56</accession>
<feature type="domain" description="CMP/dCMP-type deaminase" evidence="6">
    <location>
        <begin position="183"/>
        <end position="294"/>
    </location>
</feature>
<dbReference type="PANTHER" id="PTHR11644">
    <property type="entry name" value="CYTIDINE DEAMINASE"/>
    <property type="match status" value="1"/>
</dbReference>
<dbReference type="InterPro" id="IPR013171">
    <property type="entry name" value="Cyd/dCyd_deaminase_Zn-bd"/>
</dbReference>
<keyword evidence="5" id="KW-0862">Zinc</keyword>
<dbReference type="Gene3D" id="3.40.140.10">
    <property type="entry name" value="Cytidine Deaminase, domain 2"/>
    <property type="match status" value="2"/>
</dbReference>
<dbReference type="Pfam" id="PF08211">
    <property type="entry name" value="dCMP_cyt_deam_2"/>
    <property type="match status" value="1"/>
</dbReference>
<dbReference type="RefSeq" id="WP_110130781.1">
    <property type="nucleotide sequence ID" value="NZ_QHJQ01000004.1"/>
</dbReference>
<reference evidence="7 8" key="1">
    <citation type="submission" date="2018-05" db="EMBL/GenBank/DDBJ databases">
        <title>Coraliomargarita sinensis sp. nov., isolated from a marine solar saltern.</title>
        <authorList>
            <person name="Zhou L.Y."/>
        </authorList>
    </citation>
    <scope>NUCLEOTIDE SEQUENCE [LARGE SCALE GENOMIC DNA]</scope>
    <source>
        <strain evidence="7 8">WN38</strain>
    </source>
</reference>
<dbReference type="NCBIfam" id="NF006537">
    <property type="entry name" value="PRK09027.1"/>
    <property type="match status" value="1"/>
</dbReference>
<dbReference type="GO" id="GO:0004126">
    <property type="term" value="F:cytidine deaminase activity"/>
    <property type="evidence" value="ECO:0007669"/>
    <property type="project" value="InterPro"/>
</dbReference>
<gene>
    <name evidence="7" type="ORF">DDZ13_07290</name>
</gene>
<dbReference type="InParanoid" id="A0A317ZK56"/>
<dbReference type="OrthoDB" id="9795347at2"/>
<dbReference type="CDD" id="cd01283">
    <property type="entry name" value="cytidine_deaminase"/>
    <property type="match status" value="2"/>
</dbReference>
<comment type="subunit">
    <text evidence="2">Homodimer.</text>
</comment>
<evidence type="ECO:0000259" key="6">
    <source>
        <dbReference type="PROSITE" id="PS51747"/>
    </source>
</evidence>
<evidence type="ECO:0000313" key="7">
    <source>
        <dbReference type="EMBL" id="PXA04328.1"/>
    </source>
</evidence>
<proteinExistence type="inferred from homology"/>
<dbReference type="EMBL" id="QHJQ01000004">
    <property type="protein sequence ID" value="PXA04328.1"/>
    <property type="molecule type" value="Genomic_DNA"/>
</dbReference>
<keyword evidence="8" id="KW-1185">Reference proteome</keyword>
<dbReference type="InterPro" id="IPR016192">
    <property type="entry name" value="APOBEC/CMP_deaminase_Zn-bd"/>
</dbReference>
<name>A0A317ZK56_9BACT</name>
<dbReference type="GO" id="GO:0072527">
    <property type="term" value="P:pyrimidine-containing compound metabolic process"/>
    <property type="evidence" value="ECO:0007669"/>
    <property type="project" value="UniProtKB-ARBA"/>
</dbReference>
<dbReference type="InterPro" id="IPR002125">
    <property type="entry name" value="CMP_dCMP_dom"/>
</dbReference>
<keyword evidence="3" id="KW-0479">Metal-binding</keyword>
<evidence type="ECO:0000256" key="3">
    <source>
        <dbReference type="ARBA" id="ARBA00022723"/>
    </source>
</evidence>
<evidence type="ECO:0000256" key="5">
    <source>
        <dbReference type="ARBA" id="ARBA00022833"/>
    </source>
</evidence>
<organism evidence="7 8">
    <name type="scientific">Coraliomargarita sinensis</name>
    <dbReference type="NCBI Taxonomy" id="2174842"/>
    <lineage>
        <taxon>Bacteria</taxon>
        <taxon>Pseudomonadati</taxon>
        <taxon>Verrucomicrobiota</taxon>
        <taxon>Opitutia</taxon>
        <taxon>Puniceicoccales</taxon>
        <taxon>Coraliomargaritaceae</taxon>
        <taxon>Coraliomargarita</taxon>
    </lineage>
</organism>
<dbReference type="Pfam" id="PF00383">
    <property type="entry name" value="dCMP_cyt_deam_1"/>
    <property type="match status" value="1"/>
</dbReference>
<evidence type="ECO:0000256" key="4">
    <source>
        <dbReference type="ARBA" id="ARBA00022801"/>
    </source>
</evidence>